<dbReference type="GO" id="GO:0005938">
    <property type="term" value="C:cell cortex"/>
    <property type="evidence" value="ECO:0007669"/>
    <property type="project" value="InterPro"/>
</dbReference>
<feature type="region of interest" description="Disordered" evidence="2">
    <location>
        <begin position="1"/>
        <end position="81"/>
    </location>
</feature>
<accession>A0A6A5C470</accession>
<dbReference type="GO" id="GO:0005543">
    <property type="term" value="F:phospholipid binding"/>
    <property type="evidence" value="ECO:0007669"/>
    <property type="project" value="InterPro"/>
</dbReference>
<evidence type="ECO:0000256" key="1">
    <source>
        <dbReference type="SAM" id="Coils"/>
    </source>
</evidence>
<dbReference type="InterPro" id="IPR024774">
    <property type="entry name" value="PH_dom-Mcp5-type"/>
</dbReference>
<dbReference type="GeneID" id="68120356"/>
<evidence type="ECO:0000259" key="3">
    <source>
        <dbReference type="Pfam" id="PF12814"/>
    </source>
</evidence>
<evidence type="ECO:0000256" key="2">
    <source>
        <dbReference type="SAM" id="MobiDB-lite"/>
    </source>
</evidence>
<comment type="caution">
    <text evidence="4">The sequence shown here is derived from an EMBL/GenBank/DDBJ whole genome shotgun (WGS) entry which is preliminary data.</text>
</comment>
<feature type="region of interest" description="Disordered" evidence="2">
    <location>
        <begin position="115"/>
        <end position="147"/>
    </location>
</feature>
<dbReference type="Proteomes" id="UP000444721">
    <property type="component" value="Unassembled WGS sequence"/>
</dbReference>
<dbReference type="OMA" id="PRENIQP"/>
<evidence type="ECO:0000313" key="4">
    <source>
        <dbReference type="EMBL" id="KAF0980658.1"/>
    </source>
</evidence>
<sequence>MNPSSPPFVQIKPSLKTSGDPVQTPSIASSQKPSFREKYRLSSPALSPITGNLEPTGRKQEEEALSSTNHLIPITQPNNQRPISLNLKELLNNKKDKSQLNSPINQAFTLDIKEVSSNSRSNNPVDVPQTRNGQPRQEEQRATSPVLDISFSEEIESDHEDSDEVQAQLDRILNKRKEREELIKEASTNKEEETEDILEMIRERRKQRENLGSLDLEVHNIDVGELELFNDDQQNDPATTADVDIMNEFLSKSNLNSKDNSFAIESPKRPLIPKLSLSPNVEETHSSSKQKAEEKVINSEAVKEKGSTVQEERTTISQDQTSPQKVLPPNNKASGFETINELKSETSNGPISTLQGTLNESSSVGFNGSVSEWRIPDQRWKLFNAPSSFMNGVFNMADLEQNSYIHTTLLTYENEPIPVPTVQQMAMERKLAGYQENYFSNLKTTPQFDPAMKRLNEQPPENMRMSNKPFKFKNLEDLFVNQFELIGENGLRRFAFRYDLNGNFLRCLKTNQAFLPFVSLEEDCIQKIIVGCYVYKNTPKGQVHKRFAYVDPKSKELTWSDSETKKKSSSNQRSSRRVKLVDIVSIKVLEMTHEQARAMKIVVTPEVTKRFYGVVIISRTRSVEFVLYETRNFFISFITGLALCVHKLSQNA</sequence>
<feature type="compositionally biased region" description="Polar residues" evidence="2">
    <location>
        <begin position="315"/>
        <end position="324"/>
    </location>
</feature>
<proteinExistence type="predicted"/>
<evidence type="ECO:0000313" key="5">
    <source>
        <dbReference type="Proteomes" id="UP000444721"/>
    </source>
</evidence>
<feature type="compositionally biased region" description="Polar residues" evidence="2">
    <location>
        <begin position="65"/>
        <end position="81"/>
    </location>
</feature>
<name>A0A6A5C470_NAEFO</name>
<feature type="region of interest" description="Disordered" evidence="2">
    <location>
        <begin position="258"/>
        <end position="335"/>
    </location>
</feature>
<reference evidence="4 5" key="1">
    <citation type="journal article" date="2019" name="Sci. Rep.">
        <title>Nanopore sequencing improves the draft genome of the human pathogenic amoeba Naegleria fowleri.</title>
        <authorList>
            <person name="Liechti N."/>
            <person name="Schurch N."/>
            <person name="Bruggmann R."/>
            <person name="Wittwer M."/>
        </authorList>
    </citation>
    <scope>NUCLEOTIDE SEQUENCE [LARGE SCALE GENOMIC DNA]</scope>
    <source>
        <strain evidence="4 5">ATCC 30894</strain>
    </source>
</reference>
<dbReference type="AlphaFoldDB" id="A0A6A5C470"/>
<dbReference type="Pfam" id="PF12814">
    <property type="entry name" value="Mcp5_PH"/>
    <property type="match status" value="1"/>
</dbReference>
<keyword evidence="1" id="KW-0175">Coiled coil</keyword>
<organism evidence="4 5">
    <name type="scientific">Naegleria fowleri</name>
    <name type="common">Brain eating amoeba</name>
    <dbReference type="NCBI Taxonomy" id="5763"/>
    <lineage>
        <taxon>Eukaryota</taxon>
        <taxon>Discoba</taxon>
        <taxon>Heterolobosea</taxon>
        <taxon>Tetramitia</taxon>
        <taxon>Eutetramitia</taxon>
        <taxon>Vahlkampfiidae</taxon>
        <taxon>Naegleria</taxon>
    </lineage>
</organism>
<gene>
    <name evidence="4" type="ORF">FDP41_013141</name>
</gene>
<feature type="compositionally biased region" description="Polar residues" evidence="2">
    <location>
        <begin position="15"/>
        <end position="33"/>
    </location>
</feature>
<feature type="compositionally biased region" description="Basic and acidic residues" evidence="2">
    <location>
        <begin position="282"/>
        <end position="314"/>
    </location>
</feature>
<dbReference type="GO" id="GO:0032065">
    <property type="term" value="P:maintenance of protein location in cell cortex"/>
    <property type="evidence" value="ECO:0007669"/>
    <property type="project" value="InterPro"/>
</dbReference>
<dbReference type="OrthoDB" id="10452014at2759"/>
<feature type="compositionally biased region" description="Polar residues" evidence="2">
    <location>
        <begin position="115"/>
        <end position="135"/>
    </location>
</feature>
<keyword evidence="5" id="KW-1185">Reference proteome</keyword>
<dbReference type="RefSeq" id="XP_044565371.1">
    <property type="nucleotide sequence ID" value="XM_044703739.1"/>
</dbReference>
<feature type="domain" description="Pleckstrin homology" evidence="3">
    <location>
        <begin position="523"/>
        <end position="625"/>
    </location>
</feature>
<dbReference type="VEuPathDB" id="AmoebaDB:NfTy_035720"/>
<dbReference type="VEuPathDB" id="AmoebaDB:FDP41_013141"/>
<dbReference type="EMBL" id="VFQX01000017">
    <property type="protein sequence ID" value="KAF0980658.1"/>
    <property type="molecule type" value="Genomic_DNA"/>
</dbReference>
<protein>
    <recommendedName>
        <fullName evidence="3">Pleckstrin homology domain-containing protein</fullName>
    </recommendedName>
</protein>
<feature type="coiled-coil region" evidence="1">
    <location>
        <begin position="165"/>
        <end position="210"/>
    </location>
</feature>